<dbReference type="Gene3D" id="1.10.10.200">
    <property type="match status" value="1"/>
</dbReference>
<dbReference type="PANTHER" id="PTHR41694">
    <property type="entry name" value="ENDOGENOUS RETROVIRUS GROUP K MEMBER POL PROTEIN"/>
    <property type="match status" value="1"/>
</dbReference>
<keyword evidence="1" id="KW-0808">Transferase</keyword>
<dbReference type="GO" id="GO:0004519">
    <property type="term" value="F:endonuclease activity"/>
    <property type="evidence" value="ECO:0007669"/>
    <property type="project" value="UniProtKB-KW"/>
</dbReference>
<keyword evidence="4" id="KW-0479">Metal-binding</keyword>
<keyword evidence="8" id="KW-0863">Zinc-finger</keyword>
<dbReference type="GO" id="GO:0035613">
    <property type="term" value="F:RNA stem-loop binding"/>
    <property type="evidence" value="ECO:0007669"/>
    <property type="project" value="TreeGrafter"/>
</dbReference>
<evidence type="ECO:0000256" key="8">
    <source>
        <dbReference type="PROSITE-ProRule" id="PRU00450"/>
    </source>
</evidence>
<dbReference type="InterPro" id="IPR003308">
    <property type="entry name" value="Integrase_Zn-bd_dom_N"/>
</dbReference>
<evidence type="ECO:0000313" key="10">
    <source>
        <dbReference type="EMBL" id="NXX60504.1"/>
    </source>
</evidence>
<feature type="non-terminal residue" evidence="10">
    <location>
        <position position="1"/>
    </location>
</feature>
<name>A0A7L4I546_SCOUM</name>
<dbReference type="GO" id="GO:0003964">
    <property type="term" value="F:RNA-directed DNA polymerase activity"/>
    <property type="evidence" value="ECO:0007669"/>
    <property type="project" value="UniProtKB-KW"/>
</dbReference>
<organism evidence="10 11">
    <name type="scientific">Scopus umbretta</name>
    <name type="common">Hammerkop</name>
    <dbReference type="NCBI Taxonomy" id="33581"/>
    <lineage>
        <taxon>Eukaryota</taxon>
        <taxon>Metazoa</taxon>
        <taxon>Chordata</taxon>
        <taxon>Craniata</taxon>
        <taxon>Vertebrata</taxon>
        <taxon>Euteleostomi</taxon>
        <taxon>Archelosauria</taxon>
        <taxon>Archosauria</taxon>
        <taxon>Dinosauria</taxon>
        <taxon>Saurischia</taxon>
        <taxon>Theropoda</taxon>
        <taxon>Coelurosauria</taxon>
        <taxon>Aves</taxon>
        <taxon>Neognathae</taxon>
        <taxon>Neoaves</taxon>
        <taxon>Aequornithes</taxon>
        <taxon>Pelecaniformes</taxon>
        <taxon>Scopidae</taxon>
        <taxon>Scopus</taxon>
    </lineage>
</organism>
<dbReference type="GO" id="GO:0008270">
    <property type="term" value="F:zinc ion binding"/>
    <property type="evidence" value="ECO:0007669"/>
    <property type="project" value="UniProtKB-KW"/>
</dbReference>
<sequence length="61" mass="6518">VSVIAPLSEFVKAREAHSAFHQNARGLHRQFDITMEDAKGIVRACPTCSHHGPGLGVGVNP</sequence>
<evidence type="ECO:0000256" key="1">
    <source>
        <dbReference type="ARBA" id="ARBA00022679"/>
    </source>
</evidence>
<dbReference type="PROSITE" id="PS50876">
    <property type="entry name" value="ZF_INTEGRASE"/>
    <property type="match status" value="1"/>
</dbReference>
<evidence type="ECO:0000256" key="3">
    <source>
        <dbReference type="ARBA" id="ARBA00022722"/>
    </source>
</evidence>
<dbReference type="PANTHER" id="PTHR41694:SF3">
    <property type="entry name" value="RNA-DIRECTED DNA POLYMERASE-RELATED"/>
    <property type="match status" value="1"/>
</dbReference>
<evidence type="ECO:0000256" key="4">
    <source>
        <dbReference type="ARBA" id="ARBA00022723"/>
    </source>
</evidence>
<comment type="caution">
    <text evidence="10">The sequence shown here is derived from an EMBL/GenBank/DDBJ whole genome shotgun (WGS) entry which is preliminary data.</text>
</comment>
<dbReference type="OrthoDB" id="9339466at2759"/>
<gene>
    <name evidence="10" type="primary">Ervk8_2</name>
    <name evidence="10" type="ORF">SCOUMB_R12762</name>
</gene>
<dbReference type="AlphaFoldDB" id="A0A7L4I546"/>
<evidence type="ECO:0000259" key="9">
    <source>
        <dbReference type="PROSITE" id="PS50876"/>
    </source>
</evidence>
<evidence type="ECO:0000313" key="11">
    <source>
        <dbReference type="Proteomes" id="UP000539032"/>
    </source>
</evidence>
<dbReference type="InterPro" id="IPR017856">
    <property type="entry name" value="Integrase-like_N"/>
</dbReference>
<keyword evidence="8" id="KW-0862">Zinc</keyword>
<evidence type="ECO:0000256" key="7">
    <source>
        <dbReference type="ARBA" id="ARBA00022918"/>
    </source>
</evidence>
<keyword evidence="5" id="KW-0255">Endonuclease</keyword>
<dbReference type="SUPFAM" id="SSF46919">
    <property type="entry name" value="N-terminal Zn binding domain of HIV integrase"/>
    <property type="match status" value="1"/>
</dbReference>
<keyword evidence="6" id="KW-0378">Hydrolase</keyword>
<dbReference type="GO" id="GO:0016787">
    <property type="term" value="F:hydrolase activity"/>
    <property type="evidence" value="ECO:0007669"/>
    <property type="project" value="UniProtKB-KW"/>
</dbReference>
<accession>A0A7L4I546</accession>
<feature type="non-terminal residue" evidence="10">
    <location>
        <position position="61"/>
    </location>
</feature>
<protein>
    <submittedName>
        <fullName evidence="10">POK8 protein</fullName>
    </submittedName>
</protein>
<feature type="domain" description="Integrase-type" evidence="9">
    <location>
        <begin position="8"/>
        <end position="49"/>
    </location>
</feature>
<dbReference type="Proteomes" id="UP000539032">
    <property type="component" value="Unassembled WGS sequence"/>
</dbReference>
<keyword evidence="3" id="KW-0540">Nuclease</keyword>
<proteinExistence type="predicted"/>
<dbReference type="Pfam" id="PF02022">
    <property type="entry name" value="Integrase_Zn"/>
    <property type="match status" value="1"/>
</dbReference>
<keyword evidence="2" id="KW-0548">Nucleotidyltransferase</keyword>
<keyword evidence="7" id="KW-0695">RNA-directed DNA polymerase</keyword>
<evidence type="ECO:0000256" key="5">
    <source>
        <dbReference type="ARBA" id="ARBA00022759"/>
    </source>
</evidence>
<dbReference type="EMBL" id="VZTL01057460">
    <property type="protein sequence ID" value="NXX60504.1"/>
    <property type="molecule type" value="Genomic_DNA"/>
</dbReference>
<keyword evidence="11" id="KW-1185">Reference proteome</keyword>
<evidence type="ECO:0000256" key="2">
    <source>
        <dbReference type="ARBA" id="ARBA00022695"/>
    </source>
</evidence>
<reference evidence="10 11" key="1">
    <citation type="submission" date="2020-02" db="EMBL/GenBank/DDBJ databases">
        <title>Bird 10,000 Genomes (B10K) Project - Family phase.</title>
        <authorList>
            <person name="Zhang G."/>
        </authorList>
    </citation>
    <scope>NUCLEOTIDE SEQUENCE [LARGE SCALE GENOMIC DNA]</scope>
    <source>
        <strain evidence="10">B10K-DU-002-70</strain>
        <tissue evidence="10">Muscle</tissue>
    </source>
</reference>
<evidence type="ECO:0000256" key="6">
    <source>
        <dbReference type="ARBA" id="ARBA00022801"/>
    </source>
</evidence>